<evidence type="ECO:0000313" key="1">
    <source>
        <dbReference type="EMBL" id="KAJ9123879.1"/>
    </source>
</evidence>
<dbReference type="EMBL" id="JASBWU010000002">
    <property type="protein sequence ID" value="KAJ9123879.1"/>
    <property type="molecule type" value="Genomic_DNA"/>
</dbReference>
<reference evidence="1" key="1">
    <citation type="submission" date="2023-04" db="EMBL/GenBank/DDBJ databases">
        <title>Draft Genome sequencing of Naganishia species isolated from polar environments using Oxford Nanopore Technology.</title>
        <authorList>
            <person name="Leo P."/>
            <person name="Venkateswaran K."/>
        </authorList>
    </citation>
    <scope>NUCLEOTIDE SEQUENCE</scope>
    <source>
        <strain evidence="1">MNA-CCFEE 5425</strain>
    </source>
</reference>
<name>A0ACC2XIL3_9TREE</name>
<organism evidence="1 2">
    <name type="scientific">Naganishia vaughanmartiniae</name>
    <dbReference type="NCBI Taxonomy" id="1424756"/>
    <lineage>
        <taxon>Eukaryota</taxon>
        <taxon>Fungi</taxon>
        <taxon>Dikarya</taxon>
        <taxon>Basidiomycota</taxon>
        <taxon>Agaricomycotina</taxon>
        <taxon>Tremellomycetes</taxon>
        <taxon>Filobasidiales</taxon>
        <taxon>Filobasidiaceae</taxon>
        <taxon>Naganishia</taxon>
    </lineage>
</organism>
<accession>A0ACC2XIL3</accession>
<comment type="caution">
    <text evidence="1">The sequence shown here is derived from an EMBL/GenBank/DDBJ whole genome shotgun (WGS) entry which is preliminary data.</text>
</comment>
<sequence length="568" mass="62968">MNQHLLNPFAQDYPDSVDAAIETTAQRCRFNKTRGTWAGHLIATGCSDGLVEVVDLDTKDVIRNFDGHVRGVESLRYVPPPAWSRNGRYLLSASKDWKCVVWDLFYTDQNMPTPPHKPSPATSSPPYKRQRTRSTSDTNCASAEHPSTSSRGYPTSPMRDSIMFDTPLINAEFHPETSKIILATTSTHEVAVVYLSSPVGLTANPQPPAALSGKSSRRRIYWLRDQTRDEARASLVPTEITETRDVSPDTKTDGSPMDQDVPPLPNGSGSTLTDSEIEEKLKEAPGDAAPPPSPLSRTFTFATFHPSGEWIYAGTSQGLLLVFDARTRWLVNRTRISTTALKQIAFDRSGRYVVINSTDRAVRVMFVEHQEVTATQHASSPLNPTSELTRNLSRSEVLIIPLHKFQDQVSRTPWNTVGFSGDAEYVMGASATSAGTVNVWQTAVIDNWSAFAPGFEELEENREYEEKEDEFDIEDEDELSRRKRAEEEQDIETLPSSKKAISGITWKAAGNGNTGVSSVSNATAQSKNGSPGFWQLNWPDDDDDVDFFPHLDLSEPILAAEEEDVTRL</sequence>
<gene>
    <name evidence="1" type="ORF">QFC22_000667</name>
</gene>
<dbReference type="Proteomes" id="UP001243375">
    <property type="component" value="Unassembled WGS sequence"/>
</dbReference>
<evidence type="ECO:0000313" key="2">
    <source>
        <dbReference type="Proteomes" id="UP001243375"/>
    </source>
</evidence>
<protein>
    <submittedName>
        <fullName evidence="1">Uncharacterized protein</fullName>
    </submittedName>
</protein>
<proteinExistence type="predicted"/>
<keyword evidence="2" id="KW-1185">Reference proteome</keyword>